<sequence length="215" mass="24704">MTKAVIFDMDGTLFQTDKILELSLDHTFNFLRSQNKWVNETPIDQYRNIMGVPLPKVWETLLPDFTIQERDQVDAYFLERLIENIQHGNGALYPNVEEIFKELTDQNVRIFIASNGLTKYLAAITNYYQLNRWVSEVFSIEQIDSLNKSDLVSSIVQKYDISKGAVVGDRLSDILAGNDNGLTSIGCRFDFAREDELSKADYVIDDLAEIKYIEI</sequence>
<evidence type="ECO:0000256" key="2">
    <source>
        <dbReference type="ARBA" id="ARBA00022842"/>
    </source>
</evidence>
<dbReference type="PANTHER" id="PTHR43434">
    <property type="entry name" value="PHOSPHOGLYCOLATE PHOSPHATASE"/>
    <property type="match status" value="1"/>
</dbReference>
<keyword evidence="1" id="KW-0378">Hydrolase</keyword>
<dbReference type="Gene3D" id="1.10.150.240">
    <property type="entry name" value="Putative phosphatase, domain 2"/>
    <property type="match status" value="1"/>
</dbReference>
<dbReference type="SFLD" id="SFLDG01129">
    <property type="entry name" value="C1.5:_HAD__Beta-PGM__Phosphata"/>
    <property type="match status" value="1"/>
</dbReference>
<dbReference type="Proteomes" id="UP001597452">
    <property type="component" value="Unassembled WGS sequence"/>
</dbReference>
<dbReference type="InterPro" id="IPR041492">
    <property type="entry name" value="HAD_2"/>
</dbReference>
<keyword evidence="4" id="KW-1185">Reference proteome</keyword>
<gene>
    <name evidence="3" type="ORF">ACFSW4_12475</name>
</gene>
<keyword evidence="2" id="KW-0460">Magnesium</keyword>
<dbReference type="InterPro" id="IPR036412">
    <property type="entry name" value="HAD-like_sf"/>
</dbReference>
<name>A0ABW5QCE6_9BACI</name>
<dbReference type="InterPro" id="IPR050155">
    <property type="entry name" value="HAD-like_hydrolase_sf"/>
</dbReference>
<dbReference type="Gene3D" id="3.40.50.1000">
    <property type="entry name" value="HAD superfamily/HAD-like"/>
    <property type="match status" value="1"/>
</dbReference>
<evidence type="ECO:0000256" key="1">
    <source>
        <dbReference type="ARBA" id="ARBA00022801"/>
    </source>
</evidence>
<dbReference type="RefSeq" id="WP_377329654.1">
    <property type="nucleotide sequence ID" value="NZ_JBHUMZ010000044.1"/>
</dbReference>
<dbReference type="InterPro" id="IPR023198">
    <property type="entry name" value="PGP-like_dom2"/>
</dbReference>
<organism evidence="3 4">
    <name type="scientific">Piscibacillus salipiscarius</name>
    <dbReference type="NCBI Taxonomy" id="299480"/>
    <lineage>
        <taxon>Bacteria</taxon>
        <taxon>Bacillati</taxon>
        <taxon>Bacillota</taxon>
        <taxon>Bacilli</taxon>
        <taxon>Bacillales</taxon>
        <taxon>Bacillaceae</taxon>
        <taxon>Piscibacillus</taxon>
    </lineage>
</organism>
<proteinExistence type="predicted"/>
<dbReference type="SFLD" id="SFLDS00003">
    <property type="entry name" value="Haloacid_Dehalogenase"/>
    <property type="match status" value="1"/>
</dbReference>
<comment type="caution">
    <text evidence="3">The sequence shown here is derived from an EMBL/GenBank/DDBJ whole genome shotgun (WGS) entry which is preliminary data.</text>
</comment>
<dbReference type="Pfam" id="PF13419">
    <property type="entry name" value="HAD_2"/>
    <property type="match status" value="1"/>
</dbReference>
<dbReference type="EMBL" id="JBHUMZ010000044">
    <property type="protein sequence ID" value="MFD2639684.1"/>
    <property type="molecule type" value="Genomic_DNA"/>
</dbReference>
<evidence type="ECO:0000313" key="4">
    <source>
        <dbReference type="Proteomes" id="UP001597452"/>
    </source>
</evidence>
<protein>
    <submittedName>
        <fullName evidence="3">HAD hydrolase-like protein</fullName>
    </submittedName>
</protein>
<dbReference type="InterPro" id="IPR023214">
    <property type="entry name" value="HAD_sf"/>
</dbReference>
<dbReference type="SUPFAM" id="SSF56784">
    <property type="entry name" value="HAD-like"/>
    <property type="match status" value="1"/>
</dbReference>
<reference evidence="4" key="1">
    <citation type="journal article" date="2019" name="Int. J. Syst. Evol. Microbiol.">
        <title>The Global Catalogue of Microorganisms (GCM) 10K type strain sequencing project: providing services to taxonomists for standard genome sequencing and annotation.</title>
        <authorList>
            <consortium name="The Broad Institute Genomics Platform"/>
            <consortium name="The Broad Institute Genome Sequencing Center for Infectious Disease"/>
            <person name="Wu L."/>
            <person name="Ma J."/>
        </authorList>
    </citation>
    <scope>NUCLEOTIDE SEQUENCE [LARGE SCALE GENOMIC DNA]</scope>
    <source>
        <strain evidence="4">TISTR 1571</strain>
    </source>
</reference>
<accession>A0ABW5QCE6</accession>
<evidence type="ECO:0000313" key="3">
    <source>
        <dbReference type="EMBL" id="MFD2639684.1"/>
    </source>
</evidence>
<dbReference type="PANTHER" id="PTHR43434:SF1">
    <property type="entry name" value="PHOSPHOGLYCOLATE PHOSPHATASE"/>
    <property type="match status" value="1"/>
</dbReference>